<dbReference type="GO" id="GO:0043021">
    <property type="term" value="F:ribonucleoprotein complex binding"/>
    <property type="evidence" value="ECO:0007669"/>
    <property type="project" value="UniProtKB-UniRule"/>
</dbReference>
<sequence>MAAEAALKNGKRKRAQLPKAQAVPPPPKTAALKVPAAVDDEEEEEAEDSLEELDLGSFDDDDDGDMPFIDEGDDDEEEEEESEAAAGEEDEDDDEDGFDSDDIDNLTGSEADEDDAAEYDWDSDEEEERANKLAQLPSGSYNVEKTLSDMVTRASEKPSEDEPQPNVLGIDPIRAARSAKFNPFTSKPHPVNPDGSAKGQWTISEITGQPKRVYPPIEPGYDSDSSTEDQPNRIGNVPLEWYDDMPHIGYDINGRKVAKPATKDELDRFLSTVEDPTAWTSATDKSTGEDVQLTESELEIIKRLEMGGIPDANYDPYEDQIEWFTGKGMEEVMPMSGRPEPKRRFVPSKHEHKRIMKIVRAIRDGRITPGAPRPSEAKNKLSFYNIWTSDDQSRADHPMHMPAPKLPLPGHAESYNPPAEYLFTEEEKKAWEETEPEDRKTSFLPAKHDALRRVPGYRDFVKERFERCLDLYLAPRIRRKRLDIEHPDDLLPQLPAPRELKPFPITTSLQYVHPETAGRVRVLAPDPSGSWLLTGSEDGKVRMWDIGLGRCVATWDLFPGVKGVGENKERAPVYGLEWCPAKGVAIFAASTAGKITIVAPPQCILSTSSTGADRATHTTSFRHATAGQQVAAEASKAAGANGTAGQPQPPTRWTRPSDLERNQGVCAHILLSSASSATGPTPKQVTWHSKGDYFATVCPDSGSSSSVLVHQLSKHRSQAPFRRAAAKGASVQRVTFHPLKPHLFVATQRHVRIYDLGAQTLLKTLQPGLRWISDVSVHPGGSHVLVSSYDRKVAWIDLELSVQPHKVLRYHSRAVRAVQFHPRSARTFPLFASVGDDGQAQVFHATVYDDDFDVGKAPLIVPLKVLRGHEVKNGLGVLDCKWHPNQPWLFTAGADGVARLWTT</sequence>
<gene>
    <name evidence="6 10" type="primary">ERB1</name>
    <name evidence="10" type="ORF">OC846_000483</name>
</gene>
<dbReference type="SMART" id="SM01035">
    <property type="entry name" value="BOP1NT"/>
    <property type="match status" value="1"/>
</dbReference>
<dbReference type="GO" id="GO:0030687">
    <property type="term" value="C:preribosome, large subunit precursor"/>
    <property type="evidence" value="ECO:0007669"/>
    <property type="project" value="UniProtKB-UniRule"/>
</dbReference>
<dbReference type="PANTHER" id="PTHR17605:SF0">
    <property type="entry name" value="RIBOSOME BIOGENESIS PROTEIN BOP1"/>
    <property type="match status" value="1"/>
</dbReference>
<keyword evidence="5 6" id="KW-0539">Nucleus</keyword>
<feature type="region of interest" description="Disordered" evidence="8">
    <location>
        <begin position="181"/>
        <end position="200"/>
    </location>
</feature>
<evidence type="ECO:0000256" key="3">
    <source>
        <dbReference type="ARBA" id="ARBA00022574"/>
    </source>
</evidence>
<evidence type="ECO:0000256" key="8">
    <source>
        <dbReference type="SAM" id="MobiDB-lite"/>
    </source>
</evidence>
<dbReference type="Pfam" id="PF00400">
    <property type="entry name" value="WD40"/>
    <property type="match status" value="2"/>
</dbReference>
<feature type="repeat" description="WD" evidence="7">
    <location>
        <begin position="520"/>
        <end position="554"/>
    </location>
</feature>
<evidence type="ECO:0000256" key="6">
    <source>
        <dbReference type="HAMAP-Rule" id="MF_03027"/>
    </source>
</evidence>
<dbReference type="PROSITE" id="PS00678">
    <property type="entry name" value="WD_REPEATS_1"/>
    <property type="match status" value="1"/>
</dbReference>
<evidence type="ECO:0000256" key="1">
    <source>
        <dbReference type="ARBA" id="ARBA00022517"/>
    </source>
</evidence>
<feature type="region of interest" description="Disordered" evidence="8">
    <location>
        <begin position="1"/>
        <end position="168"/>
    </location>
</feature>
<dbReference type="InterPro" id="IPR012953">
    <property type="entry name" value="BOP1_N_dom"/>
</dbReference>
<feature type="repeat" description="WD" evidence="7">
    <location>
        <begin position="877"/>
        <end position="903"/>
    </location>
</feature>
<feature type="compositionally biased region" description="Low complexity" evidence="8">
    <location>
        <begin position="626"/>
        <end position="645"/>
    </location>
</feature>
<keyword evidence="2 6" id="KW-0698">rRNA processing</keyword>
<evidence type="ECO:0000259" key="9">
    <source>
        <dbReference type="SMART" id="SM01035"/>
    </source>
</evidence>
<keyword evidence="4" id="KW-0677">Repeat</keyword>
<dbReference type="PROSITE" id="PS50082">
    <property type="entry name" value="WD_REPEATS_2"/>
    <property type="match status" value="2"/>
</dbReference>
<dbReference type="InterPro" id="IPR001680">
    <property type="entry name" value="WD40_rpt"/>
</dbReference>
<dbReference type="HAMAP" id="MF_03027">
    <property type="entry name" value="BOP1"/>
    <property type="match status" value="1"/>
</dbReference>
<evidence type="ECO:0000313" key="11">
    <source>
        <dbReference type="Proteomes" id="UP001176517"/>
    </source>
</evidence>
<dbReference type="PANTHER" id="PTHR17605">
    <property type="entry name" value="RIBOSOME BIOGENESIS PROTEIN BOP1 BLOCK OF PROLIFERATION 1 PROTEIN"/>
    <property type="match status" value="1"/>
</dbReference>
<dbReference type="Proteomes" id="UP001176517">
    <property type="component" value="Unassembled WGS sequence"/>
</dbReference>
<organism evidence="10 11">
    <name type="scientific">Tilletia horrida</name>
    <dbReference type="NCBI Taxonomy" id="155126"/>
    <lineage>
        <taxon>Eukaryota</taxon>
        <taxon>Fungi</taxon>
        <taxon>Dikarya</taxon>
        <taxon>Basidiomycota</taxon>
        <taxon>Ustilaginomycotina</taxon>
        <taxon>Exobasidiomycetes</taxon>
        <taxon>Tilletiales</taxon>
        <taxon>Tilletiaceae</taxon>
        <taxon>Tilletia</taxon>
    </lineage>
</organism>
<keyword evidence="3 7" id="KW-0853">WD repeat</keyword>
<comment type="function">
    <text evidence="6">Component of the NOP7 complex, which is required for maturation of the 25S and 5.8S ribosomal RNAs and formation of the 60S ribosome.</text>
</comment>
<dbReference type="PROSITE" id="PS50294">
    <property type="entry name" value="WD_REPEATS_REGION"/>
    <property type="match status" value="2"/>
</dbReference>
<keyword evidence="1 6" id="KW-0690">Ribosome biogenesis</keyword>
<evidence type="ECO:0000313" key="10">
    <source>
        <dbReference type="EMBL" id="KAK0557495.1"/>
    </source>
</evidence>
<feature type="domain" description="BOP1 N-terminal" evidence="9">
    <location>
        <begin position="242"/>
        <end position="504"/>
    </location>
</feature>
<dbReference type="GO" id="GO:0005654">
    <property type="term" value="C:nucleoplasm"/>
    <property type="evidence" value="ECO:0007669"/>
    <property type="project" value="UniProtKB-SubCell"/>
</dbReference>
<feature type="region of interest" description="Disordered" evidence="8">
    <location>
        <begin position="206"/>
        <end position="232"/>
    </location>
</feature>
<evidence type="ECO:0000256" key="5">
    <source>
        <dbReference type="ARBA" id="ARBA00023242"/>
    </source>
</evidence>
<dbReference type="InterPro" id="IPR036322">
    <property type="entry name" value="WD40_repeat_dom_sf"/>
</dbReference>
<name>A0AAN6JX06_9BASI</name>
<feature type="region of interest" description="Disordered" evidence="8">
    <location>
        <begin position="626"/>
        <end position="658"/>
    </location>
</feature>
<feature type="compositionally biased region" description="Acidic residues" evidence="8">
    <location>
        <begin position="38"/>
        <end position="128"/>
    </location>
</feature>
<dbReference type="GO" id="GO:0070545">
    <property type="term" value="C:PeBoW complex"/>
    <property type="evidence" value="ECO:0007669"/>
    <property type="project" value="TreeGrafter"/>
</dbReference>
<comment type="similarity">
    <text evidence="6">Belongs to the WD repeat BOP1/ERB1 family.</text>
</comment>
<evidence type="ECO:0000256" key="4">
    <source>
        <dbReference type="ARBA" id="ARBA00022737"/>
    </source>
</evidence>
<comment type="subcellular location">
    <subcellularLocation>
        <location evidence="6">Nucleus</location>
        <location evidence="6">Nucleolus</location>
    </subcellularLocation>
    <subcellularLocation>
        <location evidence="6">Nucleus</location>
        <location evidence="6">Nucleoplasm</location>
    </subcellularLocation>
</comment>
<protein>
    <recommendedName>
        <fullName evidence="6">Ribosome biogenesis protein ERB1</fullName>
    </recommendedName>
    <alternativeName>
        <fullName evidence="6">Eukaryotic ribosome biogenesis protein 1</fullName>
    </alternativeName>
</protein>
<dbReference type="Gene3D" id="2.130.10.10">
    <property type="entry name" value="YVTN repeat-like/Quinoprotein amine dehydrogenase"/>
    <property type="match status" value="1"/>
</dbReference>
<dbReference type="InterPro" id="IPR028598">
    <property type="entry name" value="BOP1/Erb1"/>
</dbReference>
<accession>A0AAN6JX06</accession>
<reference evidence="10" key="1">
    <citation type="journal article" date="2023" name="PhytoFront">
        <title>Draft Genome Resources of Seven Strains of Tilletia horrida, Causal Agent of Kernel Smut of Rice.</title>
        <authorList>
            <person name="Khanal S."/>
            <person name="Antony Babu S."/>
            <person name="Zhou X.G."/>
        </authorList>
    </citation>
    <scope>NUCLEOTIDE SEQUENCE</scope>
    <source>
        <strain evidence="10">TX6</strain>
    </source>
</reference>
<dbReference type="InterPro" id="IPR019775">
    <property type="entry name" value="WD40_repeat_CS"/>
</dbReference>
<dbReference type="FunFam" id="2.130.10.10:FF:000576">
    <property type="entry name" value="Ribosome biogenesis protein ERB1"/>
    <property type="match status" value="1"/>
</dbReference>
<comment type="caution">
    <text evidence="10">The sequence shown here is derived from an EMBL/GenBank/DDBJ whole genome shotgun (WGS) entry which is preliminary data.</text>
</comment>
<keyword evidence="11" id="KW-1185">Reference proteome</keyword>
<dbReference type="EMBL" id="JAPDMZ010000005">
    <property type="protein sequence ID" value="KAK0557495.1"/>
    <property type="molecule type" value="Genomic_DNA"/>
</dbReference>
<evidence type="ECO:0000256" key="2">
    <source>
        <dbReference type="ARBA" id="ARBA00022552"/>
    </source>
</evidence>
<dbReference type="Pfam" id="PF08145">
    <property type="entry name" value="BOP1NT"/>
    <property type="match status" value="1"/>
</dbReference>
<dbReference type="SMART" id="SM00320">
    <property type="entry name" value="WD40"/>
    <property type="match status" value="5"/>
</dbReference>
<dbReference type="SUPFAM" id="SSF50978">
    <property type="entry name" value="WD40 repeat-like"/>
    <property type="match status" value="1"/>
</dbReference>
<dbReference type="AlphaFoldDB" id="A0AAN6JX06"/>
<dbReference type="InterPro" id="IPR015943">
    <property type="entry name" value="WD40/YVTN_repeat-like_dom_sf"/>
</dbReference>
<dbReference type="GO" id="GO:0000466">
    <property type="term" value="P:maturation of 5.8S rRNA from tricistronic rRNA transcript (SSU-rRNA, 5.8S rRNA, LSU-rRNA)"/>
    <property type="evidence" value="ECO:0007669"/>
    <property type="project" value="UniProtKB-UniRule"/>
</dbReference>
<dbReference type="GO" id="GO:0000463">
    <property type="term" value="P:maturation of LSU-rRNA from tricistronic rRNA transcript (SSU-rRNA, 5.8S rRNA, LSU-rRNA)"/>
    <property type="evidence" value="ECO:0007669"/>
    <property type="project" value="UniProtKB-UniRule"/>
</dbReference>
<comment type="subunit">
    <text evidence="6">Component of the NOP7 complex, composed of ERB1, NOP7 and YTM1. Within the NOP7 complex ERB1 appears to interact directly with NOP7 and YTM1. The NOP7 complex also associates with the 66S pre-ribosome.</text>
</comment>
<evidence type="ECO:0000256" key="7">
    <source>
        <dbReference type="PROSITE-ProRule" id="PRU00221"/>
    </source>
</evidence>
<proteinExistence type="inferred from homology"/>